<gene>
    <name evidence="6" type="ORF">FGL98_03680</name>
</gene>
<dbReference type="RefSeq" id="WP_146315306.1">
    <property type="nucleotide sequence ID" value="NZ_VCQV01000003.1"/>
</dbReference>
<comment type="caution">
    <text evidence="6">The sequence shown here is derived from an EMBL/GenBank/DDBJ whole genome shotgun (WGS) entry which is preliminary data.</text>
</comment>
<dbReference type="GO" id="GO:0003700">
    <property type="term" value="F:DNA-binding transcription factor activity"/>
    <property type="evidence" value="ECO:0007669"/>
    <property type="project" value="InterPro"/>
</dbReference>
<dbReference type="FunFam" id="1.10.10.10:FF:000001">
    <property type="entry name" value="LysR family transcriptional regulator"/>
    <property type="match status" value="1"/>
</dbReference>
<name>A0A563E7Z8_9MICO</name>
<organism evidence="6 7">
    <name type="scientific">Leekyejoonella antrihumi</name>
    <dbReference type="NCBI Taxonomy" id="1660198"/>
    <lineage>
        <taxon>Bacteria</taxon>
        <taxon>Bacillati</taxon>
        <taxon>Actinomycetota</taxon>
        <taxon>Actinomycetes</taxon>
        <taxon>Micrococcales</taxon>
        <taxon>Dermacoccaceae</taxon>
        <taxon>Leekyejoonella</taxon>
    </lineage>
</organism>
<dbReference type="PANTHER" id="PTHR30346:SF28">
    <property type="entry name" value="HTH-TYPE TRANSCRIPTIONAL REGULATOR CYNR"/>
    <property type="match status" value="1"/>
</dbReference>
<dbReference type="Gene3D" id="1.10.10.10">
    <property type="entry name" value="Winged helix-like DNA-binding domain superfamily/Winged helix DNA-binding domain"/>
    <property type="match status" value="1"/>
</dbReference>
<dbReference type="Proteomes" id="UP000320244">
    <property type="component" value="Unassembled WGS sequence"/>
</dbReference>
<dbReference type="PRINTS" id="PR00039">
    <property type="entry name" value="HTHLYSR"/>
</dbReference>
<dbReference type="InterPro" id="IPR000847">
    <property type="entry name" value="LysR_HTH_N"/>
</dbReference>
<dbReference type="InterPro" id="IPR036388">
    <property type="entry name" value="WH-like_DNA-bd_sf"/>
</dbReference>
<dbReference type="Pfam" id="PF00126">
    <property type="entry name" value="HTH_1"/>
    <property type="match status" value="1"/>
</dbReference>
<feature type="domain" description="HTH lysR-type" evidence="5">
    <location>
        <begin position="1"/>
        <end position="58"/>
    </location>
</feature>
<keyword evidence="3" id="KW-0238">DNA-binding</keyword>
<reference evidence="6 7" key="2">
    <citation type="submission" date="2019-08" db="EMBL/GenBank/DDBJ databases">
        <title>Jejuicoccus antrihumi gen. nov., sp. nov., a new member of the family Dermacoccaceae isolated from a cave.</title>
        <authorList>
            <person name="Schumann P."/>
            <person name="Kim I.S."/>
        </authorList>
    </citation>
    <scope>NUCLEOTIDE SEQUENCE [LARGE SCALE GENOMIC DNA]</scope>
    <source>
        <strain evidence="6 7">C5-26</strain>
    </source>
</reference>
<evidence type="ECO:0000256" key="2">
    <source>
        <dbReference type="ARBA" id="ARBA00023015"/>
    </source>
</evidence>
<dbReference type="Gene3D" id="3.40.190.10">
    <property type="entry name" value="Periplasmic binding protein-like II"/>
    <property type="match status" value="2"/>
</dbReference>
<dbReference type="AlphaFoldDB" id="A0A563E7Z8"/>
<dbReference type="InterPro" id="IPR036390">
    <property type="entry name" value="WH_DNA-bd_sf"/>
</dbReference>
<dbReference type="PANTHER" id="PTHR30346">
    <property type="entry name" value="TRANSCRIPTIONAL DUAL REGULATOR HCAR-RELATED"/>
    <property type="match status" value="1"/>
</dbReference>
<proteinExistence type="inferred from homology"/>
<dbReference type="GO" id="GO:0003677">
    <property type="term" value="F:DNA binding"/>
    <property type="evidence" value="ECO:0007669"/>
    <property type="project" value="UniProtKB-KW"/>
</dbReference>
<comment type="similarity">
    <text evidence="1">Belongs to the LysR transcriptional regulatory family.</text>
</comment>
<protein>
    <submittedName>
        <fullName evidence="6">LysR family transcriptional regulator</fullName>
    </submittedName>
</protein>
<dbReference type="OrthoDB" id="3636008at2"/>
<keyword evidence="2" id="KW-0805">Transcription regulation</keyword>
<dbReference type="SUPFAM" id="SSF53850">
    <property type="entry name" value="Periplasmic binding protein-like II"/>
    <property type="match status" value="1"/>
</dbReference>
<evidence type="ECO:0000256" key="4">
    <source>
        <dbReference type="ARBA" id="ARBA00023163"/>
    </source>
</evidence>
<evidence type="ECO:0000313" key="7">
    <source>
        <dbReference type="Proteomes" id="UP000320244"/>
    </source>
</evidence>
<dbReference type="GO" id="GO:0032993">
    <property type="term" value="C:protein-DNA complex"/>
    <property type="evidence" value="ECO:0007669"/>
    <property type="project" value="TreeGrafter"/>
</dbReference>
<dbReference type="Pfam" id="PF03466">
    <property type="entry name" value="LysR_substrate"/>
    <property type="match status" value="1"/>
</dbReference>
<evidence type="ECO:0000313" key="6">
    <source>
        <dbReference type="EMBL" id="TWP38321.1"/>
    </source>
</evidence>
<keyword evidence="7" id="KW-1185">Reference proteome</keyword>
<evidence type="ECO:0000259" key="5">
    <source>
        <dbReference type="PROSITE" id="PS50931"/>
    </source>
</evidence>
<evidence type="ECO:0000256" key="3">
    <source>
        <dbReference type="ARBA" id="ARBA00023125"/>
    </source>
</evidence>
<dbReference type="InterPro" id="IPR005119">
    <property type="entry name" value="LysR_subst-bd"/>
</dbReference>
<keyword evidence="4" id="KW-0804">Transcription</keyword>
<dbReference type="SUPFAM" id="SSF46785">
    <property type="entry name" value="Winged helix' DNA-binding domain"/>
    <property type="match status" value="1"/>
</dbReference>
<reference evidence="6 7" key="1">
    <citation type="submission" date="2019-05" db="EMBL/GenBank/DDBJ databases">
        <authorList>
            <person name="Lee S.D."/>
        </authorList>
    </citation>
    <scope>NUCLEOTIDE SEQUENCE [LARGE SCALE GENOMIC DNA]</scope>
    <source>
        <strain evidence="6 7">C5-26</strain>
    </source>
</reference>
<dbReference type="PROSITE" id="PS50931">
    <property type="entry name" value="HTH_LYSR"/>
    <property type="match status" value="1"/>
</dbReference>
<evidence type="ECO:0000256" key="1">
    <source>
        <dbReference type="ARBA" id="ARBA00009437"/>
    </source>
</evidence>
<dbReference type="EMBL" id="VCQV01000003">
    <property type="protein sequence ID" value="TWP38321.1"/>
    <property type="molecule type" value="Genomic_DNA"/>
</dbReference>
<accession>A0A563E7Z8</accession>
<sequence length="309" mass="33414">MELRQLEAFVVVATELHFSRAAEKLTIGQPTLSDLIRRLERELGTPLFIRTTRRAVLTEAGAELLKLSTRILADVAAASYAVSRIAHGDEGTVRVGMTPPVAPVLAPALTDGFSDANPGIVVAFTQLWLPALLHAVVEGTVDVAITCGLLKQSDGLTTELLCSQPLLVGLRRDHRLADHEAVRLADLADDRLGTTAESLFPAWALAQRQALATAGISPSEVPLAMTELAANRWQDQPEVDWIMLIESLIPGHPDTVIRPVTPQLDVPFTLQWNAGGMRSPAVARFVRHALTADLPPGWTTGPTRHQLET</sequence>